<proteinExistence type="predicted"/>
<dbReference type="GO" id="GO:0004315">
    <property type="term" value="F:3-oxoacyl-[acyl-carrier-protein] synthase activity"/>
    <property type="evidence" value="ECO:0007669"/>
    <property type="project" value="InterPro"/>
</dbReference>
<dbReference type="InterPro" id="IPR050091">
    <property type="entry name" value="PKS_NRPS_Biosynth_Enz"/>
</dbReference>
<evidence type="ECO:0000313" key="10">
    <source>
        <dbReference type="Proteomes" id="UP000031368"/>
    </source>
</evidence>
<dbReference type="GO" id="GO:0005737">
    <property type="term" value="C:cytoplasm"/>
    <property type="evidence" value="ECO:0007669"/>
    <property type="project" value="TreeGrafter"/>
</dbReference>
<dbReference type="PANTHER" id="PTHR43775:SF37">
    <property type="entry name" value="SI:DKEY-61P9.11"/>
    <property type="match status" value="1"/>
</dbReference>
<gene>
    <name evidence="9" type="ORF">RGR602_PC00360</name>
</gene>
<evidence type="ECO:0000313" key="9">
    <source>
        <dbReference type="EMBL" id="AJD44400.1"/>
    </source>
</evidence>
<dbReference type="SUPFAM" id="SSF53474">
    <property type="entry name" value="alpha/beta-Hydrolases"/>
    <property type="match status" value="1"/>
</dbReference>
<dbReference type="InterPro" id="IPR014031">
    <property type="entry name" value="Ketoacyl_synth_C"/>
</dbReference>
<evidence type="ECO:0000259" key="8">
    <source>
        <dbReference type="PROSITE" id="PS52004"/>
    </source>
</evidence>
<dbReference type="InterPro" id="IPR020806">
    <property type="entry name" value="PKS_PP-bd"/>
</dbReference>
<dbReference type="InterPro" id="IPR029058">
    <property type="entry name" value="AB_hydrolase_fold"/>
</dbReference>
<dbReference type="SUPFAM" id="SSF47336">
    <property type="entry name" value="ACP-like"/>
    <property type="match status" value="1"/>
</dbReference>
<dbReference type="InterPro" id="IPR013968">
    <property type="entry name" value="PKS_KR"/>
</dbReference>
<dbReference type="Pfam" id="PF08659">
    <property type="entry name" value="KR"/>
    <property type="match status" value="1"/>
</dbReference>
<keyword evidence="9" id="KW-0614">Plasmid</keyword>
<keyword evidence="6" id="KW-0511">Multifunctional enzyme</keyword>
<dbReference type="Pfam" id="PF16197">
    <property type="entry name" value="KAsynt_C_assoc"/>
    <property type="match status" value="1"/>
</dbReference>
<dbReference type="InterPro" id="IPR009081">
    <property type="entry name" value="PP-bd_ACP"/>
</dbReference>
<dbReference type="GO" id="GO:0071770">
    <property type="term" value="P:DIM/DIP cell wall layer assembly"/>
    <property type="evidence" value="ECO:0007669"/>
    <property type="project" value="TreeGrafter"/>
</dbReference>
<dbReference type="Gene3D" id="1.10.1200.10">
    <property type="entry name" value="ACP-like"/>
    <property type="match status" value="1"/>
</dbReference>
<evidence type="ECO:0000256" key="5">
    <source>
        <dbReference type="ARBA" id="ARBA00023098"/>
    </source>
</evidence>
<dbReference type="Gene3D" id="3.30.70.3290">
    <property type="match status" value="1"/>
</dbReference>
<keyword evidence="10" id="KW-1185">Reference proteome</keyword>
<dbReference type="PROSITE" id="PS00012">
    <property type="entry name" value="PHOSPHOPANTETHEINE"/>
    <property type="match status" value="1"/>
</dbReference>
<dbReference type="GO" id="GO:0031177">
    <property type="term" value="F:phosphopantetheine binding"/>
    <property type="evidence" value="ECO:0007669"/>
    <property type="project" value="InterPro"/>
</dbReference>
<evidence type="ECO:0000256" key="1">
    <source>
        <dbReference type="ARBA" id="ARBA00022450"/>
    </source>
</evidence>
<dbReference type="InterPro" id="IPR006162">
    <property type="entry name" value="Ppantetheine_attach_site"/>
</dbReference>
<dbReference type="InterPro" id="IPR018201">
    <property type="entry name" value="Ketoacyl_synth_AS"/>
</dbReference>
<dbReference type="SMART" id="SM00822">
    <property type="entry name" value="PKS_KR"/>
    <property type="match status" value="1"/>
</dbReference>
<geneLocation type="plasmid" evidence="9 10">
    <name>pRgalR602c</name>
</geneLocation>
<dbReference type="Pfam" id="PF00698">
    <property type="entry name" value="Acyl_transf_1"/>
    <property type="match status" value="1"/>
</dbReference>
<evidence type="ECO:0000256" key="2">
    <source>
        <dbReference type="ARBA" id="ARBA00022553"/>
    </source>
</evidence>
<sequence>MYETSISLRESNVMQYTYHGNEIAIIGMACRFPDADTVDTYWKNLKQGRESIVPISREQLRRLGVADKVIDGGDYVGVSANLPNFDTFDAGFFKLTQKEAETIDPQHRLFLECAWEALEAAGCAQRRSELLIGVYGGVGPSTYSTDFLQNPYQVPGTNRFLDSASGFLVLLGNDKDYVSTRTSYKLDLRGPSLNVQSACSTGLLSVHLACQGLQLGECDVALAGASSILIPHGVGYIHQAGGIVSRDGHCRAFDAAADGTVFSSGTGVVALKRLDDALSDGDFIHAVIKGSATNNDGAAKASFGAPSVRGQADVIRQALANAGVEANSIEFIETHGTGTPLGDPIEVRALSEVFALSSNEQARCALGSVKTNIGHLSAAAGIAGLIKAVLALQHRTIPPTLHFQSLNPAISFDGTPFYINTAPEDWAGQAPHRAGVTSLGVGGTNVHVVLEEAPRQRSADEERKGQRPGVLALSADSEKALSNLLLKYRDYLLCPVAPEPSDVCYSANTGLAHFPYRFAAVSTSAADLAEQLDVASKRTSSVATSQDGKLAFLFTGQGSQYPGMGKILYQTEPVFRHWIDIANPLVTDECGVQLLDLLFSPLVSKELLDQTRYTQPALLAFEYALAKLWLARGVKPDVLIGHSLGEFTAACVSGILPFDQALRLVGARGRLMQDARPAGAMLAVAMGLDEARRLIREFGSSLSIAAKNAPLSVVVSGEKQEILALREELERCGVSHSIVNASVASHSSLMESIVGDFAHHAKSVDFSSPTLPIIANVTGSISSQEMTSPDYWCKQLLKPVLFEQSVETALRLGVTTFLEIGPKSVLSNLGKMCASDRPAIQNTAWITALSENVDDCEQDALALAQLFESGAGIDWAAIYEDRKGRRIPLPSYPFQRQRYWPGVDDKVDERWFHRTLWRPEEQADRSADSPLPQILLVCGGADTAATELVNLLERKITAEAAKTVRWGRHRPIVMYLNEINIADIQALLRHTTTGKDAPECRLIYVAFASSQEDGETAPQAGPDATQGIFDALRFVRDASAFDGSIDLKVQILTRNAVSIDHQDLPVVPAQAAIWSVATVFGQEHRDIWHSVIDFDQSSTDLVVARLLRGDLADQTALRRRSSFVARLEDVELAESRSLAFRDDATYLVTGGLGGVGRSLVRWLADCGAKNILLIGRSLEDETKRSELKALRERIPNLRFERADVASRADMARIFSDIEVSGFPLRGVFHAAGVNENGMIADVAHDALDRALRPKLHGTLVLDELTRSCEMDFFICFSSLSSMLGFKGQAAYVAANAAMEAIVTKRVCEGFPALAICWGPWAGDGMSASLGARQKARLAAMGIREFSPDEGVEKLSRLFGLSGVYGAFPIVWQSYLDQFNQRIPPLFSSVTSHKQTSAVGTGRTAKRPFKDEAAALPIEERTDFVVSSISAIVAKTLGTSPKSVTIDKPINRLGFDSLTTLELRDALKALGVVLPLGPLFSGASIADISKIILDQLETQTGVRLAPPSSVLPARREPLIIPRRSENSSMQLVCFAYAGGGPAVFNGWADQLPDDIEVAIVQLPGRGSRLAERPHTRMHDLVDELTPVLVDYLDRPFAFFGHCVGGIQAFELAHRLEREYRLHPLHLFVAGSRAPQIYNERQAAIDAVQFGATAARSGAAAEEDFIDMLKDVNFANNKALFKDAELLSLMLPVIKADYELNNSYIYQPKHPLATPITAIGGRADPYTTGEHILAWSEQSMLPLDTHFCPGDHYFMETHSSFLIETAAQILLGYASQARPRHIRIVSSN</sequence>
<reference evidence="9 10" key="1">
    <citation type="submission" date="2013-11" db="EMBL/GenBank/DDBJ databases">
        <title>Complete genome sequence of Rhizobium gallicum bv. gallicum R602.</title>
        <authorList>
            <person name="Bustos P."/>
            <person name="Santamaria R.I."/>
            <person name="Lozano L."/>
            <person name="Acosta J.L."/>
            <person name="Ormeno-Orrillo E."/>
            <person name="Rogel M.A."/>
            <person name="Romero D."/>
            <person name="Cevallos M.A."/>
            <person name="Martinez-Romero E."/>
            <person name="Gonzalez V."/>
        </authorList>
    </citation>
    <scope>NUCLEOTIDE SEQUENCE [LARGE SCALE GENOMIC DNA]</scope>
    <source>
        <strain evidence="9 10">R602</strain>
        <plasmid evidence="9 10">pRgalR602c</plasmid>
    </source>
</reference>
<accession>A0A0B4XCA8</accession>
<dbReference type="Proteomes" id="UP000031368">
    <property type="component" value="Plasmid pRgalR602c"/>
</dbReference>
<feature type="domain" description="Carrier" evidence="7">
    <location>
        <begin position="1419"/>
        <end position="1495"/>
    </location>
</feature>
<dbReference type="PROSITE" id="PS00606">
    <property type="entry name" value="KS3_1"/>
    <property type="match status" value="1"/>
</dbReference>
<dbReference type="InterPro" id="IPR014043">
    <property type="entry name" value="Acyl_transferase_dom"/>
</dbReference>
<dbReference type="InterPro" id="IPR036291">
    <property type="entry name" value="NAD(P)-bd_dom_sf"/>
</dbReference>
<evidence type="ECO:0000259" key="7">
    <source>
        <dbReference type="PROSITE" id="PS50075"/>
    </source>
</evidence>
<dbReference type="GO" id="GO:0005886">
    <property type="term" value="C:plasma membrane"/>
    <property type="evidence" value="ECO:0007669"/>
    <property type="project" value="TreeGrafter"/>
</dbReference>
<evidence type="ECO:0000256" key="3">
    <source>
        <dbReference type="ARBA" id="ARBA00022679"/>
    </source>
</evidence>
<keyword evidence="2" id="KW-0597">Phosphoprotein</keyword>
<dbReference type="Pfam" id="PF00550">
    <property type="entry name" value="PP-binding"/>
    <property type="match status" value="1"/>
</dbReference>
<dbReference type="FunFam" id="3.40.47.10:FF:000042">
    <property type="entry name" value="Polyketide synthase Pks13"/>
    <property type="match status" value="1"/>
</dbReference>
<dbReference type="PROSITE" id="PS52004">
    <property type="entry name" value="KS3_2"/>
    <property type="match status" value="1"/>
</dbReference>
<keyword evidence="5" id="KW-0443">Lipid metabolism</keyword>
<dbReference type="InterPro" id="IPR014030">
    <property type="entry name" value="Ketoacyl_synth_N"/>
</dbReference>
<dbReference type="SUPFAM" id="SSF53901">
    <property type="entry name" value="Thiolase-like"/>
    <property type="match status" value="1"/>
</dbReference>
<dbReference type="CDD" id="cd00833">
    <property type="entry name" value="PKS"/>
    <property type="match status" value="1"/>
</dbReference>
<dbReference type="InterPro" id="IPR001227">
    <property type="entry name" value="Ac_transferase_dom_sf"/>
</dbReference>
<dbReference type="InterPro" id="IPR036736">
    <property type="entry name" value="ACP-like_sf"/>
</dbReference>
<dbReference type="InterPro" id="IPR020841">
    <property type="entry name" value="PKS_Beta-ketoAc_synthase_dom"/>
</dbReference>
<feature type="domain" description="Ketosynthase family 3 (KS3)" evidence="8">
    <location>
        <begin position="20"/>
        <end position="452"/>
    </location>
</feature>
<dbReference type="KEGG" id="rga:RGR602_PC00360"/>
<keyword evidence="3" id="KW-0808">Transferase</keyword>
<dbReference type="SUPFAM" id="SSF51735">
    <property type="entry name" value="NAD(P)-binding Rossmann-fold domains"/>
    <property type="match status" value="2"/>
</dbReference>
<dbReference type="Gene3D" id="3.40.366.10">
    <property type="entry name" value="Malonyl-Coenzyme A Acyl Carrier Protein, domain 2"/>
    <property type="match status" value="1"/>
</dbReference>
<keyword evidence="4" id="KW-0276">Fatty acid metabolism</keyword>
<organism evidence="9 10">
    <name type="scientific">Rhizobium gallicum bv. gallicum R602sp</name>
    <dbReference type="NCBI Taxonomy" id="1041138"/>
    <lineage>
        <taxon>Bacteria</taxon>
        <taxon>Pseudomonadati</taxon>
        <taxon>Pseudomonadota</taxon>
        <taxon>Alphaproteobacteria</taxon>
        <taxon>Hyphomicrobiales</taxon>
        <taxon>Rhizobiaceae</taxon>
        <taxon>Rhizobium/Agrobacterium group</taxon>
        <taxon>Rhizobium</taxon>
    </lineage>
</organism>
<dbReference type="Pfam" id="PF02801">
    <property type="entry name" value="Ketoacyl-synt_C"/>
    <property type="match status" value="1"/>
</dbReference>
<dbReference type="EMBL" id="CP006880">
    <property type="protein sequence ID" value="AJD44400.1"/>
    <property type="molecule type" value="Genomic_DNA"/>
</dbReference>
<dbReference type="SMART" id="SM00823">
    <property type="entry name" value="PKS_PP"/>
    <property type="match status" value="1"/>
</dbReference>
<dbReference type="SUPFAM" id="SSF55048">
    <property type="entry name" value="Probable ACP-binding domain of malonyl-CoA ACP transacylase"/>
    <property type="match status" value="1"/>
</dbReference>
<dbReference type="InterPro" id="IPR032821">
    <property type="entry name" value="PKS_assoc"/>
</dbReference>
<dbReference type="InterPro" id="IPR016039">
    <property type="entry name" value="Thiolase-like"/>
</dbReference>
<dbReference type="PROSITE" id="PS50075">
    <property type="entry name" value="CARRIER"/>
    <property type="match status" value="1"/>
</dbReference>
<dbReference type="InterPro" id="IPR001031">
    <property type="entry name" value="Thioesterase"/>
</dbReference>
<dbReference type="Gene3D" id="3.40.47.10">
    <property type="match status" value="1"/>
</dbReference>
<dbReference type="Gene3D" id="3.40.50.720">
    <property type="entry name" value="NAD(P)-binding Rossmann-like Domain"/>
    <property type="match status" value="1"/>
</dbReference>
<name>A0A0B4XCA8_9HYPH</name>
<dbReference type="InterPro" id="IPR057326">
    <property type="entry name" value="KR_dom"/>
</dbReference>
<dbReference type="Pfam" id="PF00975">
    <property type="entry name" value="Thioesterase"/>
    <property type="match status" value="1"/>
</dbReference>
<dbReference type="GO" id="GO:0004312">
    <property type="term" value="F:fatty acid synthase activity"/>
    <property type="evidence" value="ECO:0007669"/>
    <property type="project" value="TreeGrafter"/>
</dbReference>
<dbReference type="SMART" id="SM00827">
    <property type="entry name" value="PKS_AT"/>
    <property type="match status" value="1"/>
</dbReference>
<dbReference type="SUPFAM" id="SSF52151">
    <property type="entry name" value="FabD/lysophospholipase-like"/>
    <property type="match status" value="1"/>
</dbReference>
<dbReference type="Gene3D" id="3.40.50.1820">
    <property type="entry name" value="alpha/beta hydrolase"/>
    <property type="match status" value="1"/>
</dbReference>
<dbReference type="PANTHER" id="PTHR43775">
    <property type="entry name" value="FATTY ACID SYNTHASE"/>
    <property type="match status" value="1"/>
</dbReference>
<dbReference type="Pfam" id="PF00109">
    <property type="entry name" value="ketoacyl-synt"/>
    <property type="match status" value="1"/>
</dbReference>
<dbReference type="InterPro" id="IPR016035">
    <property type="entry name" value="Acyl_Trfase/lysoPLipase"/>
</dbReference>
<evidence type="ECO:0000256" key="4">
    <source>
        <dbReference type="ARBA" id="ARBA00022832"/>
    </source>
</evidence>
<dbReference type="InterPro" id="IPR016036">
    <property type="entry name" value="Malonyl_transacylase_ACP-bd"/>
</dbReference>
<evidence type="ECO:0000256" key="6">
    <source>
        <dbReference type="ARBA" id="ARBA00023268"/>
    </source>
</evidence>
<dbReference type="SMART" id="SM00825">
    <property type="entry name" value="PKS_KS"/>
    <property type="match status" value="1"/>
</dbReference>
<keyword evidence="1" id="KW-0596">Phosphopantetheine</keyword>
<dbReference type="HOGENOM" id="CLU_000022_35_3_5"/>
<protein>
    <submittedName>
        <fullName evidence="9">Polyketide synthase protein</fullName>
    </submittedName>
</protein>
<dbReference type="GO" id="GO:0006633">
    <property type="term" value="P:fatty acid biosynthetic process"/>
    <property type="evidence" value="ECO:0007669"/>
    <property type="project" value="InterPro"/>
</dbReference>